<comment type="similarity">
    <text evidence="3 17">Belongs to the glycosyltransferase 13 family.</text>
</comment>
<dbReference type="OrthoDB" id="440755at2759"/>
<evidence type="ECO:0000256" key="9">
    <source>
        <dbReference type="ARBA" id="ARBA00022989"/>
    </source>
</evidence>
<comment type="pathway">
    <text evidence="2 17">Protein modification; protein glycosylation.</text>
</comment>
<keyword evidence="4 17" id="KW-0328">Glycosyltransferase</keyword>
<evidence type="ECO:0000313" key="18">
    <source>
        <dbReference type="EMBL" id="CAD7227598.1"/>
    </source>
</evidence>
<name>A0A7R8WAW4_9CRUS</name>
<dbReference type="GO" id="GO:0000139">
    <property type="term" value="C:Golgi membrane"/>
    <property type="evidence" value="ECO:0007669"/>
    <property type="project" value="UniProtKB-SubCell"/>
</dbReference>
<dbReference type="PANTHER" id="PTHR10468">
    <property type="entry name" value="PROTEIN O-LINKED-MANNOSE BETA-1,2-N-ACETYLGLUCOSAMINYLTRANSFERASE 1/ALPHA-1,3-MANNOSYL-GLYCOPROTEIN 2-BETA-N-ACETYLGLUCOSAMINYLTRANSFERASE"/>
    <property type="match status" value="1"/>
</dbReference>
<organism evidence="18">
    <name type="scientific">Cyprideis torosa</name>
    <dbReference type="NCBI Taxonomy" id="163714"/>
    <lineage>
        <taxon>Eukaryota</taxon>
        <taxon>Metazoa</taxon>
        <taxon>Ecdysozoa</taxon>
        <taxon>Arthropoda</taxon>
        <taxon>Crustacea</taxon>
        <taxon>Oligostraca</taxon>
        <taxon>Ostracoda</taxon>
        <taxon>Podocopa</taxon>
        <taxon>Podocopida</taxon>
        <taxon>Cytherocopina</taxon>
        <taxon>Cytheroidea</taxon>
        <taxon>Cytherideidae</taxon>
        <taxon>Cyprideis</taxon>
    </lineage>
</organism>
<comment type="subcellular location">
    <subcellularLocation>
        <location evidence="1 17">Golgi apparatus membrane</location>
        <topology evidence="1 17">Single-pass type II membrane protein</topology>
    </subcellularLocation>
</comment>
<dbReference type="EC" id="2.4.1.101" evidence="14 17"/>
<keyword evidence="7 17" id="KW-0479">Metal-binding</keyword>
<evidence type="ECO:0000256" key="6">
    <source>
        <dbReference type="ARBA" id="ARBA00022692"/>
    </source>
</evidence>
<dbReference type="AlphaFoldDB" id="A0A7R8WAW4"/>
<dbReference type="PANTHER" id="PTHR10468:SF0">
    <property type="entry name" value="ALPHA-1,3-MANNOSYL-GLYCOPROTEIN 2-BETA-N-ACETYLGLUCOSAMINYLTRANSFERASE"/>
    <property type="match status" value="1"/>
</dbReference>
<sequence length="521" mass="60140">MLFGIMRYRRKIISAAVVISLTLWAAGFLLLVFSDFGVKRFGWGSPFPSSKLEGLSSKELSTQLTELERQLELQKIARSVIFDKLRSLGIDTNILKELRARRKFITDEELSALLEQKYLVNNNPKDGATGRLKNEVLMQPHSQHKQPSQALKEEARSGPLSNFQLPILVMACNRVNVTRALDLLINHRPDPERFPIIVSQDCGDETTAKLIRGYGNEVKLIQQPDQSFPKIPPGIRKPQPGYYRIARHYHWAFDQIFYEFHFSAAVIVEDDLEIASDFYEYFSATLPLLIADKTLFCVSAWNDNGKEKNIDLSENGAMKLYRTDFFPGLGWMLTKDLWDELSIKWPNAYWDDWLREPEQRKSRQCIRPEISRTKTFGKKGVSNGQYFEQHLKYIVLNDHFVPFTQMDLTYLLDENYAASFTTEVNRARVVSLAEIRVLKQQEVVPIDQALKIRYDSYQSYRQLARILGIMDDLKAGVPRTAYKGIVTVFFRGRRIFIVPPTSWKGYTVPPPPDKKRPLSEV</sequence>
<dbReference type="GO" id="GO:0030145">
    <property type="term" value="F:manganese ion binding"/>
    <property type="evidence" value="ECO:0007669"/>
    <property type="project" value="UniProtKB-UniRule"/>
</dbReference>
<evidence type="ECO:0000256" key="7">
    <source>
        <dbReference type="ARBA" id="ARBA00022723"/>
    </source>
</evidence>
<evidence type="ECO:0000256" key="3">
    <source>
        <dbReference type="ARBA" id="ARBA00006492"/>
    </source>
</evidence>
<dbReference type="GO" id="GO:0003827">
    <property type="term" value="F:alpha-1,3-mannosylglycoprotein 2-beta-N-acetylglucosaminyltransferase activity"/>
    <property type="evidence" value="ECO:0007669"/>
    <property type="project" value="UniProtKB-UniRule"/>
</dbReference>
<protein>
    <recommendedName>
        <fullName evidence="14 17">Alpha-1,3-mannosyl-glycoprotein 2-beta-N-acetylglucosaminyltransferase</fullName>
        <shortName evidence="17">GNT-I</shortName>
        <shortName evidence="17">GlcNAc-T I</shortName>
        <ecNumber evidence="14 17">2.4.1.101</ecNumber>
    </recommendedName>
    <alternativeName>
        <fullName evidence="15 17">N-glycosyl-oligosaccharide-glycoprotein N-acetylglucosaminyltransferase I</fullName>
    </alternativeName>
</protein>
<evidence type="ECO:0000256" key="4">
    <source>
        <dbReference type="ARBA" id="ARBA00022676"/>
    </source>
</evidence>
<keyword evidence="11 17" id="KW-0472">Membrane</keyword>
<dbReference type="SUPFAM" id="SSF53448">
    <property type="entry name" value="Nucleotide-diphospho-sugar transferases"/>
    <property type="match status" value="1"/>
</dbReference>
<evidence type="ECO:0000256" key="17">
    <source>
        <dbReference type="RuleBase" id="RU368119"/>
    </source>
</evidence>
<keyword evidence="6 17" id="KW-0812">Transmembrane</keyword>
<evidence type="ECO:0000256" key="16">
    <source>
        <dbReference type="ARBA" id="ARBA00049421"/>
    </source>
</evidence>
<accession>A0A7R8WAW4</accession>
<keyword evidence="8 17" id="KW-0735">Signal-anchor</keyword>
<dbReference type="Gene3D" id="3.90.550.10">
    <property type="entry name" value="Spore Coat Polysaccharide Biosynthesis Protein SpsA, Chain A"/>
    <property type="match status" value="1"/>
</dbReference>
<comment type="catalytic activity">
    <reaction evidence="16 17">
        <text>N(4)-(alpha-D-Man-(1-&gt;3)-[alpha-D-Man-(1-&gt;3)-[alpha-D-Man-(1-&gt;6)]-alpha-D-Man-(1-&gt;6)]-beta-D-Man-(1-&gt;4)-beta-D-GlcNAc-(1-&gt;4)-beta-D-GlcNAc)-L-asparaginyl-[protein] (N-glucan mannose isomer 5A1,2) + UDP-N-acetyl-alpha-D-glucosamine = N(4)-{beta-D-GlcNAc-(1-&gt;2)-alpha-D-Man-(1-&gt;3)-[alpha-D-Man-(1-&gt;3)-[alpha-D-Man-(1-&gt;6)]-alpha-D-Man-(1-&gt;6)]-beta-D-Man-(1-&gt;4)-beta-D-GlcNAc-(1-&gt;4)-beta-D-GlcNAc}-L-asparaginyl-[protein] + UDP + H(+)</text>
        <dbReference type="Rhea" id="RHEA:11456"/>
        <dbReference type="Rhea" id="RHEA-COMP:14367"/>
        <dbReference type="Rhea" id="RHEA-COMP:14368"/>
        <dbReference type="ChEBI" id="CHEBI:15378"/>
        <dbReference type="ChEBI" id="CHEBI:57705"/>
        <dbReference type="ChEBI" id="CHEBI:58223"/>
        <dbReference type="ChEBI" id="CHEBI:59087"/>
        <dbReference type="ChEBI" id="CHEBI:60625"/>
        <dbReference type="EC" id="2.4.1.101"/>
    </reaction>
</comment>
<comment type="function">
    <text evidence="13 17">Initiates complex N-linked carbohydrate formation. Essential for the conversion of high-mannose to hybrid and complex N-glycans.</text>
</comment>
<evidence type="ECO:0000256" key="2">
    <source>
        <dbReference type="ARBA" id="ARBA00004922"/>
    </source>
</evidence>
<evidence type="ECO:0000256" key="13">
    <source>
        <dbReference type="ARBA" id="ARBA00037706"/>
    </source>
</evidence>
<keyword evidence="10 17" id="KW-0333">Golgi apparatus</keyword>
<evidence type="ECO:0000256" key="10">
    <source>
        <dbReference type="ARBA" id="ARBA00023034"/>
    </source>
</evidence>
<proteinExistence type="inferred from homology"/>
<dbReference type="InterPro" id="IPR052261">
    <property type="entry name" value="Glycosyltransferase_13"/>
</dbReference>
<dbReference type="Pfam" id="PF03071">
    <property type="entry name" value="GNT-I"/>
    <property type="match status" value="1"/>
</dbReference>
<gene>
    <name evidence="18" type="ORF">CTOB1V02_LOCUS5499</name>
</gene>
<evidence type="ECO:0000256" key="8">
    <source>
        <dbReference type="ARBA" id="ARBA00022968"/>
    </source>
</evidence>
<keyword evidence="9 17" id="KW-1133">Transmembrane helix</keyword>
<comment type="cofactor">
    <cofactor evidence="17">
        <name>Mn(2+)</name>
        <dbReference type="ChEBI" id="CHEBI:29035"/>
    </cofactor>
    <text evidence="17">The cofactor is mostly bound to the substrate.</text>
</comment>
<evidence type="ECO:0000256" key="15">
    <source>
        <dbReference type="ARBA" id="ARBA00041712"/>
    </source>
</evidence>
<dbReference type="InterPro" id="IPR029044">
    <property type="entry name" value="Nucleotide-diphossugar_trans"/>
</dbReference>
<keyword evidence="12 17" id="KW-0464">Manganese</keyword>
<dbReference type="UniPathway" id="UPA00378"/>
<dbReference type="EMBL" id="OB661192">
    <property type="protein sequence ID" value="CAD7227598.1"/>
    <property type="molecule type" value="Genomic_DNA"/>
</dbReference>
<evidence type="ECO:0000256" key="14">
    <source>
        <dbReference type="ARBA" id="ARBA00038949"/>
    </source>
</evidence>
<evidence type="ECO:0000256" key="5">
    <source>
        <dbReference type="ARBA" id="ARBA00022679"/>
    </source>
</evidence>
<evidence type="ECO:0000256" key="1">
    <source>
        <dbReference type="ARBA" id="ARBA00004323"/>
    </source>
</evidence>
<evidence type="ECO:0000256" key="12">
    <source>
        <dbReference type="ARBA" id="ARBA00023211"/>
    </source>
</evidence>
<keyword evidence="5" id="KW-0808">Transferase</keyword>
<evidence type="ECO:0000256" key="11">
    <source>
        <dbReference type="ARBA" id="ARBA00023136"/>
    </source>
</evidence>
<dbReference type="FunFam" id="3.90.550.10:FF:000055">
    <property type="entry name" value="Alpha-1,3-mannosyl-glycoprotein 2-beta-N-acetylglucosaminyltransferase"/>
    <property type="match status" value="1"/>
</dbReference>
<feature type="transmembrane region" description="Helical" evidence="17">
    <location>
        <begin position="12"/>
        <end position="33"/>
    </location>
</feature>
<reference evidence="18" key="1">
    <citation type="submission" date="2020-11" db="EMBL/GenBank/DDBJ databases">
        <authorList>
            <person name="Tran Van P."/>
        </authorList>
    </citation>
    <scope>NUCLEOTIDE SEQUENCE</scope>
</reference>
<dbReference type="InterPro" id="IPR004139">
    <property type="entry name" value="Glyco_trans_13"/>
</dbReference>
<dbReference type="Gene3D" id="3.10.180.20">
    <property type="entry name" value="N-Acetylglucosaminyltransferase I, Domain 2"/>
    <property type="match status" value="1"/>
</dbReference>